<dbReference type="KEGG" id="fpn:ABE65_003085"/>
<dbReference type="Gene3D" id="3.40.710.10">
    <property type="entry name" value="DD-peptidase/beta-lactamase superfamily"/>
    <property type="match status" value="1"/>
</dbReference>
<evidence type="ECO:0000313" key="21">
    <source>
        <dbReference type="Proteomes" id="UP000076623"/>
    </source>
</evidence>
<dbReference type="SUPFAM" id="SSF53955">
    <property type="entry name" value="Lysozyme-like"/>
    <property type="match status" value="1"/>
</dbReference>
<evidence type="ECO:0000313" key="20">
    <source>
        <dbReference type="EMBL" id="ANC75851.1"/>
    </source>
</evidence>
<evidence type="ECO:0000256" key="7">
    <source>
        <dbReference type="ARBA" id="ARBA00022679"/>
    </source>
</evidence>
<dbReference type="PANTHER" id="PTHR32282:SF11">
    <property type="entry name" value="PENICILLIN-BINDING PROTEIN 1B"/>
    <property type="match status" value="1"/>
</dbReference>
<protein>
    <submittedName>
        <fullName evidence="20">Uncharacterized protein</fullName>
    </submittedName>
</protein>
<evidence type="ECO:0000256" key="14">
    <source>
        <dbReference type="ARBA" id="ARBA00023268"/>
    </source>
</evidence>
<dbReference type="GO" id="GO:0008658">
    <property type="term" value="F:penicillin binding"/>
    <property type="evidence" value="ECO:0007669"/>
    <property type="project" value="InterPro"/>
</dbReference>
<dbReference type="NCBIfam" id="TIGR02074">
    <property type="entry name" value="PBP_1a_fam"/>
    <property type="match status" value="1"/>
</dbReference>
<feature type="domain" description="Penicillin-binding protein transpeptidase" evidence="18">
    <location>
        <begin position="335"/>
        <end position="572"/>
    </location>
</feature>
<dbReference type="RefSeq" id="WP_066391227.1">
    <property type="nucleotide sequence ID" value="NZ_CP015378.1"/>
</dbReference>
<evidence type="ECO:0000256" key="6">
    <source>
        <dbReference type="ARBA" id="ARBA00022676"/>
    </source>
</evidence>
<proteinExistence type="predicted"/>
<evidence type="ECO:0000256" key="11">
    <source>
        <dbReference type="ARBA" id="ARBA00022984"/>
    </source>
</evidence>
<keyword evidence="12" id="KW-1133">Transmembrane helix</keyword>
<dbReference type="GO" id="GO:0008955">
    <property type="term" value="F:peptidoglycan glycosyltransferase activity"/>
    <property type="evidence" value="ECO:0007669"/>
    <property type="project" value="UniProtKB-EC"/>
</dbReference>
<keyword evidence="7" id="KW-0808">Transferase</keyword>
<dbReference type="GO" id="GO:0006508">
    <property type="term" value="P:proteolysis"/>
    <property type="evidence" value="ECO:0007669"/>
    <property type="project" value="UniProtKB-KW"/>
</dbReference>
<keyword evidence="8" id="KW-0812">Transmembrane</keyword>
<keyword evidence="13" id="KW-0472">Membrane</keyword>
<evidence type="ECO:0000256" key="12">
    <source>
        <dbReference type="ARBA" id="ARBA00022989"/>
    </source>
</evidence>
<evidence type="ECO:0000256" key="10">
    <source>
        <dbReference type="ARBA" id="ARBA00022960"/>
    </source>
</evidence>
<evidence type="ECO:0000256" key="3">
    <source>
        <dbReference type="ARBA" id="ARBA00022475"/>
    </source>
</evidence>
<evidence type="ECO:0000256" key="9">
    <source>
        <dbReference type="ARBA" id="ARBA00022801"/>
    </source>
</evidence>
<dbReference type="GO" id="GO:0030288">
    <property type="term" value="C:outer membrane-bounded periplasmic space"/>
    <property type="evidence" value="ECO:0007669"/>
    <property type="project" value="TreeGrafter"/>
</dbReference>
<dbReference type="InterPro" id="IPR050396">
    <property type="entry name" value="Glycosyltr_51/Transpeptidase"/>
</dbReference>
<dbReference type="Gene3D" id="1.10.3810.10">
    <property type="entry name" value="Biosynthetic peptidoglycan transglycosylase-like"/>
    <property type="match status" value="1"/>
</dbReference>
<evidence type="ECO:0000256" key="4">
    <source>
        <dbReference type="ARBA" id="ARBA00022645"/>
    </source>
</evidence>
<evidence type="ECO:0000259" key="18">
    <source>
        <dbReference type="Pfam" id="PF00905"/>
    </source>
</evidence>
<evidence type="ECO:0000256" key="15">
    <source>
        <dbReference type="ARBA" id="ARBA00023316"/>
    </source>
</evidence>
<evidence type="ECO:0000256" key="8">
    <source>
        <dbReference type="ARBA" id="ARBA00022692"/>
    </source>
</evidence>
<keyword evidence="11" id="KW-0573">Peptidoglycan synthesis</keyword>
<keyword evidence="10" id="KW-0133">Cell shape</keyword>
<dbReference type="STRING" id="1221500.ABE65_003085"/>
<feature type="domain" description="Glycosyl transferase family 51" evidence="19">
    <location>
        <begin position="60"/>
        <end position="236"/>
    </location>
</feature>
<dbReference type="Pfam" id="PF00905">
    <property type="entry name" value="Transpeptidase"/>
    <property type="match status" value="1"/>
</dbReference>
<evidence type="ECO:0000256" key="16">
    <source>
        <dbReference type="ARBA" id="ARBA00034000"/>
    </source>
</evidence>
<dbReference type="InterPro" id="IPR036950">
    <property type="entry name" value="PBP_transglycosylase"/>
</dbReference>
<keyword evidence="21" id="KW-1185">Reference proteome</keyword>
<gene>
    <name evidence="20" type="ORF">ABE65_003085</name>
</gene>
<comment type="catalytic activity">
    <reaction evidence="17">
        <text>[GlcNAc-(1-&gt;4)-Mur2Ac(oyl-L-Ala-gamma-D-Glu-L-Lys-D-Ala-D-Ala)](n)-di-trans,octa-cis-undecaprenyl diphosphate + beta-D-GlcNAc-(1-&gt;4)-Mur2Ac(oyl-L-Ala-gamma-D-Glu-L-Lys-D-Ala-D-Ala)-di-trans,octa-cis-undecaprenyl diphosphate = [GlcNAc-(1-&gt;4)-Mur2Ac(oyl-L-Ala-gamma-D-Glu-L-Lys-D-Ala-D-Ala)](n+1)-di-trans,octa-cis-undecaprenyl diphosphate + di-trans,octa-cis-undecaprenyl diphosphate + H(+)</text>
        <dbReference type="Rhea" id="RHEA:23708"/>
        <dbReference type="Rhea" id="RHEA-COMP:9602"/>
        <dbReference type="Rhea" id="RHEA-COMP:9603"/>
        <dbReference type="ChEBI" id="CHEBI:15378"/>
        <dbReference type="ChEBI" id="CHEBI:58405"/>
        <dbReference type="ChEBI" id="CHEBI:60033"/>
        <dbReference type="ChEBI" id="CHEBI:78435"/>
        <dbReference type="EC" id="2.4.99.28"/>
    </reaction>
</comment>
<evidence type="ECO:0000256" key="2">
    <source>
        <dbReference type="ARBA" id="ARBA00004752"/>
    </source>
</evidence>
<dbReference type="GO" id="GO:0008360">
    <property type="term" value="P:regulation of cell shape"/>
    <property type="evidence" value="ECO:0007669"/>
    <property type="project" value="UniProtKB-KW"/>
</dbReference>
<dbReference type="InterPro" id="IPR023346">
    <property type="entry name" value="Lysozyme-like_dom_sf"/>
</dbReference>
<name>A0A160IJ87_9BACL</name>
<dbReference type="GO" id="GO:0005886">
    <property type="term" value="C:plasma membrane"/>
    <property type="evidence" value="ECO:0007669"/>
    <property type="project" value="UniProtKB-SubCell"/>
</dbReference>
<evidence type="ECO:0000259" key="19">
    <source>
        <dbReference type="Pfam" id="PF00912"/>
    </source>
</evidence>
<evidence type="ECO:0000256" key="13">
    <source>
        <dbReference type="ARBA" id="ARBA00023136"/>
    </source>
</evidence>
<dbReference type="EMBL" id="CP015378">
    <property type="protein sequence ID" value="ANC75851.1"/>
    <property type="molecule type" value="Genomic_DNA"/>
</dbReference>
<dbReference type="InterPro" id="IPR001264">
    <property type="entry name" value="Glyco_trans_51"/>
</dbReference>
<dbReference type="SUPFAM" id="SSF56601">
    <property type="entry name" value="beta-lactamase/transpeptidase-like"/>
    <property type="match status" value="1"/>
</dbReference>
<dbReference type="Pfam" id="PF00912">
    <property type="entry name" value="Transgly"/>
    <property type="match status" value="1"/>
</dbReference>
<reference evidence="20 21" key="1">
    <citation type="submission" date="2016-04" db="EMBL/GenBank/DDBJ databases">
        <title>Complete genome sequence of Fictibacillus phosphorivorans G25-29, a strain toxic to nematodes.</title>
        <authorList>
            <person name="Zheng Z."/>
        </authorList>
    </citation>
    <scope>NUCLEOTIDE SEQUENCE [LARGE SCALE GENOMIC DNA]</scope>
    <source>
        <strain evidence="20 21">G25-29</strain>
    </source>
</reference>
<keyword evidence="3" id="KW-1003">Cell membrane</keyword>
<keyword evidence="14" id="KW-0511">Multifunctional enzyme</keyword>
<dbReference type="AlphaFoldDB" id="A0A160IJ87"/>
<keyword evidence="4" id="KW-0121">Carboxypeptidase</keyword>
<sequence>MNQKLGLLTVLLLLGIVFFSFIGLRTEHENYIPFQKAISSLAQVENMKLDENSRLLDRNGDLLFEFKSDESRIYLNSNKIPEPVRQAFIATEDQGFNQHHGIDGKAIARAFITNSSAGSVEQGGSTITQQLSRNLFLTHERTYDRKLKELLISYKIEQQLSKEKILELYINSIYFQNGVYGIEKASRYYFSKPVGELSLAETAVLAAIPNNPRLYNPLTNFENTIKRQKWILLKMKEQGYINETTYEASLSQHINLKVSPPVVPFPEIVGYVKEELLSLLATSPSHKNLTTEELVIERDLLLKSGVVVETALDPRLQKEAVRALNKRLPYNGIEGSAVVVDHVSKQIVAMVGGKHVGLEEFNRATQAKRQPGSTIKPLLVYAPYVDVYGANSHSLISAARMCEGNYCPNNYGGASYGTVSLKKAMASSINTAAVRALSKTGVNKAFSYLEPFGFSSLTSDDHQLASALGGFSKGFSPLELTSAYTAFSSNGTFVKPRLITSVKDKNGKLLYAWKEKHVSVWSGKTNSVMREMLEAVTISGTARDARFAGSSYIGGKTGTTNDVRDLWFIGLTDRYTAGVWVGRDTPSSLHSIESSSPEVMIWRDIMIKAHQN</sequence>
<keyword evidence="15" id="KW-0961">Cell wall biogenesis/degradation</keyword>
<evidence type="ECO:0000256" key="1">
    <source>
        <dbReference type="ARBA" id="ARBA00004236"/>
    </source>
</evidence>
<dbReference type="FunFam" id="1.10.3810.10:FF:000003">
    <property type="entry name" value="Penicillin-binding protein 1a"/>
    <property type="match status" value="1"/>
</dbReference>
<comment type="catalytic activity">
    <reaction evidence="16">
        <text>Preferential cleavage: (Ac)2-L-Lys-D-Ala-|-D-Ala. Also transpeptidation of peptidyl-alanyl moieties that are N-acyl substituents of D-alanine.</text>
        <dbReference type="EC" id="3.4.16.4"/>
    </reaction>
</comment>
<dbReference type="Proteomes" id="UP000076623">
    <property type="component" value="Chromosome"/>
</dbReference>
<accession>A0A160IJ87</accession>
<dbReference type="InterPro" id="IPR012338">
    <property type="entry name" value="Beta-lactam/transpept-like"/>
</dbReference>
<evidence type="ECO:0000256" key="5">
    <source>
        <dbReference type="ARBA" id="ARBA00022670"/>
    </source>
</evidence>
<dbReference type="GO" id="GO:0071555">
    <property type="term" value="P:cell wall organization"/>
    <property type="evidence" value="ECO:0007669"/>
    <property type="project" value="UniProtKB-KW"/>
</dbReference>
<keyword evidence="5" id="KW-0645">Protease</keyword>
<comment type="pathway">
    <text evidence="2">Cell wall biogenesis; peptidoglycan biosynthesis.</text>
</comment>
<dbReference type="InterPro" id="IPR001460">
    <property type="entry name" value="PCN-bd_Tpept"/>
</dbReference>
<organism evidence="20 21">
    <name type="scientific">Fictibacillus phosphorivorans</name>
    <dbReference type="NCBI Taxonomy" id="1221500"/>
    <lineage>
        <taxon>Bacteria</taxon>
        <taxon>Bacillati</taxon>
        <taxon>Bacillota</taxon>
        <taxon>Bacilli</taxon>
        <taxon>Bacillales</taxon>
        <taxon>Fictibacillaceae</taxon>
        <taxon>Fictibacillus</taxon>
    </lineage>
</organism>
<evidence type="ECO:0000256" key="17">
    <source>
        <dbReference type="ARBA" id="ARBA00049902"/>
    </source>
</evidence>
<dbReference type="GO" id="GO:0009002">
    <property type="term" value="F:serine-type D-Ala-D-Ala carboxypeptidase activity"/>
    <property type="evidence" value="ECO:0007669"/>
    <property type="project" value="UniProtKB-EC"/>
</dbReference>
<dbReference type="PANTHER" id="PTHR32282">
    <property type="entry name" value="BINDING PROTEIN TRANSPEPTIDASE, PUTATIVE-RELATED"/>
    <property type="match status" value="1"/>
</dbReference>
<comment type="subcellular location">
    <subcellularLocation>
        <location evidence="1">Cell membrane</location>
    </subcellularLocation>
</comment>
<keyword evidence="6" id="KW-0328">Glycosyltransferase</keyword>
<dbReference type="GO" id="GO:0009252">
    <property type="term" value="P:peptidoglycan biosynthetic process"/>
    <property type="evidence" value="ECO:0007669"/>
    <property type="project" value="UniProtKB-KW"/>
</dbReference>
<keyword evidence="9" id="KW-0378">Hydrolase</keyword>